<dbReference type="PANTHER" id="PTHR33525">
    <property type="match status" value="1"/>
</dbReference>
<sequence length="258" mass="29523">MLVSKEDIVKYIKEIPPTPKSVKSCLNYLKEGELKKAALEANKDIALKKQIEQVVNSAYFSLPNKVTDTVQLFSMLGLEMVKSLVYSYLVSLLEPKEWKIFNISFYDFQASFMNEFQKYMIIEFGEKDYKTYAEVGAIIPAAVCVCDSLLGDKKEEVEIIMNSAPIEYGTLLKRLTGYSLFDIAGIIAKEWGLEDEKIEIVKKSECNKCKNPYSALTHFLFFYLSSQKSFLDINSLIEFDTECIKFIPKTYERIVNGS</sequence>
<reference evidence="2 3" key="1">
    <citation type="journal article" date="2011" name="Stand. Genomic Sci.">
        <title>Draft genome sequence of Caminibacter mediatlanticus strain TB-2, an epsilonproteobacterium isolated from a deep-sea hydrothermal vent.</title>
        <authorList>
            <person name="Giovannelli D."/>
            <person name="Ferriera S."/>
            <person name="Johnson J."/>
            <person name="Kravitz S."/>
            <person name="Perez-Rodriguez I."/>
            <person name="Ricci J."/>
            <person name="O'Brien C."/>
            <person name="Voordeckers J.W."/>
            <person name="Bini E."/>
            <person name="Vetriani C."/>
        </authorList>
    </citation>
    <scope>NUCLEOTIDE SEQUENCE [LARGE SCALE GENOMIC DNA]</scope>
    <source>
        <strain evidence="2 3">TB-2</strain>
    </source>
</reference>
<dbReference type="AlphaFoldDB" id="A0AAI9F240"/>
<dbReference type="Gene3D" id="1.10.3210.10">
    <property type="entry name" value="Hypothetical protein af1432"/>
    <property type="match status" value="1"/>
</dbReference>
<comment type="caution">
    <text evidence="2">The sequence shown here is derived from an EMBL/GenBank/DDBJ whole genome shotgun (WGS) entry which is preliminary data.</text>
</comment>
<dbReference type="InterPro" id="IPR052340">
    <property type="entry name" value="RNase_Y/CdgJ"/>
</dbReference>
<dbReference type="EMBL" id="ABCJ01000006">
    <property type="protein sequence ID" value="EDM23360.1"/>
    <property type="molecule type" value="Genomic_DNA"/>
</dbReference>
<protein>
    <submittedName>
        <fullName evidence="2">Signal transduction protein</fullName>
    </submittedName>
</protein>
<dbReference type="InterPro" id="IPR013976">
    <property type="entry name" value="HDOD"/>
</dbReference>
<accession>A0AAI9F240</accession>
<dbReference type="Pfam" id="PF08668">
    <property type="entry name" value="HDOD"/>
    <property type="match status" value="1"/>
</dbReference>
<dbReference type="RefSeq" id="WP_007474846.1">
    <property type="nucleotide sequence ID" value="NZ_ABCJ01000006.1"/>
</dbReference>
<feature type="domain" description="HDOD" evidence="1">
    <location>
        <begin position="32"/>
        <end position="203"/>
    </location>
</feature>
<name>A0AAI9F240_9BACT</name>
<dbReference type="Proteomes" id="UP000003288">
    <property type="component" value="Unassembled WGS sequence"/>
</dbReference>
<organism evidence="2 3">
    <name type="scientific">Caminibacter mediatlanticus TB-2</name>
    <dbReference type="NCBI Taxonomy" id="391592"/>
    <lineage>
        <taxon>Bacteria</taxon>
        <taxon>Pseudomonadati</taxon>
        <taxon>Campylobacterota</taxon>
        <taxon>Epsilonproteobacteria</taxon>
        <taxon>Nautiliales</taxon>
        <taxon>Nautiliaceae</taxon>
        <taxon>Caminibacter</taxon>
    </lineage>
</organism>
<evidence type="ECO:0000259" key="1">
    <source>
        <dbReference type="Pfam" id="PF08668"/>
    </source>
</evidence>
<gene>
    <name evidence="2" type="ORF">CMTB2_08850</name>
</gene>
<proteinExistence type="predicted"/>
<dbReference type="SUPFAM" id="SSF109604">
    <property type="entry name" value="HD-domain/PDEase-like"/>
    <property type="match status" value="1"/>
</dbReference>
<evidence type="ECO:0000313" key="2">
    <source>
        <dbReference type="EMBL" id="EDM23360.1"/>
    </source>
</evidence>
<dbReference type="PANTHER" id="PTHR33525:SF4">
    <property type="entry name" value="CYCLIC DI-GMP PHOSPHODIESTERASE CDGJ"/>
    <property type="match status" value="1"/>
</dbReference>
<evidence type="ECO:0000313" key="3">
    <source>
        <dbReference type="Proteomes" id="UP000003288"/>
    </source>
</evidence>